<dbReference type="RefSeq" id="WP_116180736.1">
    <property type="nucleotide sequence ID" value="NZ_CP144375.1"/>
</dbReference>
<proteinExistence type="predicted"/>
<sequence length="355" mass="37367">MLLRRALFVVLGIGLLVGLGFAGVAVSMGRSFSSSSAPIPPLRTIPSGRLTVAVALGSQGSVTSDALAPFDVFASSPRFFAYTVSSRRDPVALSGGLHAIPDHTFDEALTPDVVVVPAVVDTDEQPLRDWIKRQAARGAHILGVCAGAELLAKTGLLDGLSATTFWSDIGGFADAYPAVHWVSGQRYVARGLITTTAGVTSGIAGALHVLAQLAGDEEASRVGAMINYPGWSLHGSTAIPVRQMSFDDLPYAWNVAFPWFQPTWGIRLADRADEIDVAAAFETYGGASFAARLIPLGPHPTVTTRHGLVLVIANSTVDRTLDLPHGYDGALSQLAALQGTTIARVAAKFMEYPMC</sequence>
<protein>
    <submittedName>
        <fullName evidence="2">DJ-1/PfpI family protein</fullName>
    </submittedName>
</protein>
<dbReference type="PANTHER" id="PTHR43130:SF3">
    <property type="entry name" value="HTH-TYPE TRANSCRIPTIONAL REGULATOR RV1931C"/>
    <property type="match status" value="1"/>
</dbReference>
<dbReference type="InterPro" id="IPR029062">
    <property type="entry name" value="Class_I_gatase-like"/>
</dbReference>
<dbReference type="SUPFAM" id="SSF52317">
    <property type="entry name" value="Class I glutamine amidotransferase-like"/>
    <property type="match status" value="1"/>
</dbReference>
<reference evidence="2 3" key="1">
    <citation type="submission" date="2018-08" db="EMBL/GenBank/DDBJ databases">
        <title>Genomic Encyclopedia of Archaeal and Bacterial Type Strains, Phase II (KMG-II): from individual species to whole genera.</title>
        <authorList>
            <person name="Goeker M."/>
        </authorList>
    </citation>
    <scope>NUCLEOTIDE SEQUENCE [LARGE SCALE GENOMIC DNA]</scope>
    <source>
        <strain evidence="2 3">DSM 45791</strain>
    </source>
</reference>
<dbReference type="OrthoDB" id="3992151at2"/>
<dbReference type="Proteomes" id="UP000256269">
    <property type="component" value="Unassembled WGS sequence"/>
</dbReference>
<dbReference type="PANTHER" id="PTHR43130">
    <property type="entry name" value="ARAC-FAMILY TRANSCRIPTIONAL REGULATOR"/>
    <property type="match status" value="1"/>
</dbReference>
<accession>A0A3E0GWW0</accession>
<gene>
    <name evidence="2" type="ORF">BCF44_121174</name>
</gene>
<name>A0A3E0GWW0_9PSEU</name>
<keyword evidence="3" id="KW-1185">Reference proteome</keyword>
<evidence type="ECO:0000313" key="2">
    <source>
        <dbReference type="EMBL" id="REH32625.1"/>
    </source>
</evidence>
<evidence type="ECO:0000313" key="3">
    <source>
        <dbReference type="Proteomes" id="UP000256269"/>
    </source>
</evidence>
<dbReference type="InterPro" id="IPR052158">
    <property type="entry name" value="INH-QAR"/>
</dbReference>
<dbReference type="EMBL" id="QUNO01000021">
    <property type="protein sequence ID" value="REH32625.1"/>
    <property type="molecule type" value="Genomic_DNA"/>
</dbReference>
<organism evidence="2 3">
    <name type="scientific">Kutzneria buriramensis</name>
    <dbReference type="NCBI Taxonomy" id="1045776"/>
    <lineage>
        <taxon>Bacteria</taxon>
        <taxon>Bacillati</taxon>
        <taxon>Actinomycetota</taxon>
        <taxon>Actinomycetes</taxon>
        <taxon>Pseudonocardiales</taxon>
        <taxon>Pseudonocardiaceae</taxon>
        <taxon>Kutzneria</taxon>
    </lineage>
</organism>
<dbReference type="Pfam" id="PF01965">
    <property type="entry name" value="DJ-1_PfpI"/>
    <property type="match status" value="1"/>
</dbReference>
<evidence type="ECO:0000259" key="1">
    <source>
        <dbReference type="Pfam" id="PF01965"/>
    </source>
</evidence>
<dbReference type="Gene3D" id="3.40.50.880">
    <property type="match status" value="1"/>
</dbReference>
<dbReference type="AlphaFoldDB" id="A0A3E0GWW0"/>
<dbReference type="InterPro" id="IPR002818">
    <property type="entry name" value="DJ-1/PfpI"/>
</dbReference>
<comment type="caution">
    <text evidence="2">The sequence shown here is derived from an EMBL/GenBank/DDBJ whole genome shotgun (WGS) entry which is preliminary data.</text>
</comment>
<feature type="domain" description="DJ-1/PfpI" evidence="1">
    <location>
        <begin position="54"/>
        <end position="211"/>
    </location>
</feature>